<feature type="transmembrane region" description="Helical" evidence="2">
    <location>
        <begin position="65"/>
        <end position="86"/>
    </location>
</feature>
<keyword evidence="5" id="KW-1185">Reference proteome</keyword>
<name>D0LG06_HALO1</name>
<reference evidence="4 5" key="1">
    <citation type="journal article" date="2010" name="Stand. Genomic Sci.">
        <title>Complete genome sequence of Haliangium ochraceum type strain (SMP-2).</title>
        <authorList>
            <consortium name="US DOE Joint Genome Institute (JGI-PGF)"/>
            <person name="Ivanova N."/>
            <person name="Daum C."/>
            <person name="Lang E."/>
            <person name="Abt B."/>
            <person name="Kopitz M."/>
            <person name="Saunders E."/>
            <person name="Lapidus A."/>
            <person name="Lucas S."/>
            <person name="Glavina Del Rio T."/>
            <person name="Nolan M."/>
            <person name="Tice H."/>
            <person name="Copeland A."/>
            <person name="Cheng J.F."/>
            <person name="Chen F."/>
            <person name="Bruce D."/>
            <person name="Goodwin L."/>
            <person name="Pitluck S."/>
            <person name="Mavromatis K."/>
            <person name="Pati A."/>
            <person name="Mikhailova N."/>
            <person name="Chen A."/>
            <person name="Palaniappan K."/>
            <person name="Land M."/>
            <person name="Hauser L."/>
            <person name="Chang Y.J."/>
            <person name="Jeffries C.D."/>
            <person name="Detter J.C."/>
            <person name="Brettin T."/>
            <person name="Rohde M."/>
            <person name="Goker M."/>
            <person name="Bristow J."/>
            <person name="Markowitz V."/>
            <person name="Eisen J.A."/>
            <person name="Hugenholtz P."/>
            <person name="Kyrpides N.C."/>
            <person name="Klenk H.P."/>
        </authorList>
    </citation>
    <scope>NUCLEOTIDE SEQUENCE [LARGE SCALE GENOMIC DNA]</scope>
    <source>
        <strain evidence="5">DSM 14365 / CIP 107738 / JCM 11303 / AJ 13395 / SMP-2</strain>
    </source>
</reference>
<dbReference type="AlphaFoldDB" id="D0LG06"/>
<feature type="region of interest" description="Disordered" evidence="1">
    <location>
        <begin position="337"/>
        <end position="357"/>
    </location>
</feature>
<keyword evidence="2" id="KW-0812">Transmembrane</keyword>
<proteinExistence type="predicted"/>
<evidence type="ECO:0000259" key="3">
    <source>
        <dbReference type="Pfam" id="PF06889"/>
    </source>
</evidence>
<gene>
    <name evidence="4" type="ordered locus">Hoch_2063</name>
</gene>
<dbReference type="KEGG" id="hoh:Hoch_2063"/>
<keyword evidence="2" id="KW-0472">Membrane</keyword>
<dbReference type="Proteomes" id="UP000001880">
    <property type="component" value="Chromosome"/>
</dbReference>
<dbReference type="eggNOG" id="ENOG5032Q3H">
    <property type="taxonomic scope" value="Bacteria"/>
</dbReference>
<dbReference type="RefSeq" id="WP_012827216.1">
    <property type="nucleotide sequence ID" value="NC_013440.1"/>
</dbReference>
<feature type="compositionally biased region" description="Low complexity" evidence="1">
    <location>
        <begin position="343"/>
        <end position="357"/>
    </location>
</feature>
<feature type="domain" description="DUF1266" evidence="3">
    <location>
        <begin position="167"/>
        <end position="303"/>
    </location>
</feature>
<dbReference type="EMBL" id="CP001804">
    <property type="protein sequence ID" value="ACY14608.1"/>
    <property type="molecule type" value="Genomic_DNA"/>
</dbReference>
<dbReference type="Pfam" id="PF06889">
    <property type="entry name" value="DUF1266"/>
    <property type="match status" value="1"/>
</dbReference>
<evidence type="ECO:0000313" key="5">
    <source>
        <dbReference type="Proteomes" id="UP000001880"/>
    </source>
</evidence>
<accession>D0LG06</accession>
<feature type="transmembrane region" description="Helical" evidence="2">
    <location>
        <begin position="34"/>
        <end position="53"/>
    </location>
</feature>
<keyword evidence="2" id="KW-1133">Transmembrane helix</keyword>
<evidence type="ECO:0000313" key="4">
    <source>
        <dbReference type="EMBL" id="ACY14608.1"/>
    </source>
</evidence>
<sequence>MLQNHPGDSRYPVTSNWLTPFEHLSKRRASAARAALTFGIITIGVAVLGNGLLSEAVEPLPASAFAVVYAIGALGLLLFAVFAWLVSQGATARRREQQRYYELGRVPEFTEEQRSAFQLDAVNAVGLWSETLETWPCAARLGKVASGSAAASFVTLPILPKEEALESLDGDWGVLSAEGCRRTIADLLAGMHSAGFAEVARGPDGDAMLTRLAELTGLPLERVRATLQPANRRPARLIWAWDLARVVPLARKAFMAGLFDEAQAWDAILSASRPAHALFASVEDFYENYRIGHAFWSNDYQGARTRAERIDAFLQSQLPVRRAVWQPLAYEQLTSAERERLAPRPSAAPTPTAGPLH</sequence>
<evidence type="ECO:0000256" key="1">
    <source>
        <dbReference type="SAM" id="MobiDB-lite"/>
    </source>
</evidence>
<organism evidence="4 5">
    <name type="scientific">Haliangium ochraceum (strain DSM 14365 / JCM 11303 / SMP-2)</name>
    <dbReference type="NCBI Taxonomy" id="502025"/>
    <lineage>
        <taxon>Bacteria</taxon>
        <taxon>Pseudomonadati</taxon>
        <taxon>Myxococcota</taxon>
        <taxon>Polyangia</taxon>
        <taxon>Haliangiales</taxon>
        <taxon>Kofleriaceae</taxon>
        <taxon>Haliangium</taxon>
    </lineage>
</organism>
<dbReference type="InterPro" id="IPR009677">
    <property type="entry name" value="DUF1266"/>
</dbReference>
<protein>
    <recommendedName>
        <fullName evidence="3">DUF1266 domain-containing protein</fullName>
    </recommendedName>
</protein>
<dbReference type="NCBIfam" id="NF008480">
    <property type="entry name" value="PRK11380.1"/>
    <property type="match status" value="1"/>
</dbReference>
<dbReference type="OrthoDB" id="787383at2"/>
<evidence type="ECO:0000256" key="2">
    <source>
        <dbReference type="SAM" id="Phobius"/>
    </source>
</evidence>
<dbReference type="STRING" id="502025.Hoch_2063"/>
<dbReference type="HOGENOM" id="CLU_796192_0_0_7"/>